<accession>A0A3B0U2T3</accession>
<dbReference type="PANTHER" id="PTHR46847:SF1">
    <property type="entry name" value="D-ALLOSE-BINDING PERIPLASMIC PROTEIN-RELATED"/>
    <property type="match status" value="1"/>
</dbReference>
<evidence type="ECO:0000256" key="2">
    <source>
        <dbReference type="ARBA" id="ARBA00007639"/>
    </source>
</evidence>
<dbReference type="PANTHER" id="PTHR46847">
    <property type="entry name" value="D-ALLOSE-BINDING PERIPLASMIC PROTEIN-RELATED"/>
    <property type="match status" value="1"/>
</dbReference>
<keyword evidence="3" id="KW-0732">Signal</keyword>
<evidence type="ECO:0000313" key="5">
    <source>
        <dbReference type="EMBL" id="VAW19937.1"/>
    </source>
</evidence>
<dbReference type="Pfam" id="PF13407">
    <property type="entry name" value="Peripla_BP_4"/>
    <property type="match status" value="1"/>
</dbReference>
<dbReference type="SUPFAM" id="SSF53822">
    <property type="entry name" value="Periplasmic binding protein-like I"/>
    <property type="match status" value="1"/>
</dbReference>
<gene>
    <name evidence="5" type="ORF">MNBD_ALPHA11-1601</name>
</gene>
<sequence length="363" mass="38363">MNIVKMITKLTGTTALTAATFMAVTGVGVTGAIAQEFDCSELTGASVVHFQGPYTKQLAMGAQAAVEECGGTYRSAGPAAFDTAAEVAAFQDMVLAGADAIVVVAFPSDFWIRPIDEAVNSGVVVSTFDVESPSSLASLHTAPKQKDQGVMMADVIADELDPDVSGTIVTGICLPGLALIEARVTGFDQRIAERLPNVEVIGAFDVKFDQTQNFSAWRSVYDANQGALAYVGFCENDLPSLVRLKESTGEDFEIASIGINPDGLDGIERGVALAAVGQKPFMQGYVAMRAMLQNIAAGTSVPRGWIDVGPELVTFDNVAEITAREETVSAGYEDIRAFYANDIEMIFDDLPGSVQSFSDLLAQ</sequence>
<dbReference type="Gene3D" id="3.40.50.2300">
    <property type="match status" value="2"/>
</dbReference>
<protein>
    <recommendedName>
        <fullName evidence="4">Periplasmic binding protein domain-containing protein</fullName>
    </recommendedName>
</protein>
<dbReference type="InterPro" id="IPR025997">
    <property type="entry name" value="SBP_2_dom"/>
</dbReference>
<evidence type="ECO:0000256" key="3">
    <source>
        <dbReference type="ARBA" id="ARBA00022729"/>
    </source>
</evidence>
<dbReference type="EMBL" id="UOEQ01000244">
    <property type="protein sequence ID" value="VAW19937.1"/>
    <property type="molecule type" value="Genomic_DNA"/>
</dbReference>
<name>A0A3B0U2T3_9ZZZZ</name>
<comment type="subcellular location">
    <subcellularLocation>
        <location evidence="1">Cell envelope</location>
    </subcellularLocation>
</comment>
<dbReference type="InterPro" id="IPR028082">
    <property type="entry name" value="Peripla_BP_I"/>
</dbReference>
<dbReference type="GO" id="GO:0030246">
    <property type="term" value="F:carbohydrate binding"/>
    <property type="evidence" value="ECO:0007669"/>
    <property type="project" value="UniProtKB-ARBA"/>
</dbReference>
<evidence type="ECO:0000259" key="4">
    <source>
        <dbReference type="Pfam" id="PF13407"/>
    </source>
</evidence>
<reference evidence="5" key="1">
    <citation type="submission" date="2018-06" db="EMBL/GenBank/DDBJ databases">
        <authorList>
            <person name="Zhirakovskaya E."/>
        </authorList>
    </citation>
    <scope>NUCLEOTIDE SEQUENCE</scope>
</reference>
<comment type="similarity">
    <text evidence="2">Belongs to the bacterial solute-binding protein 2 family.</text>
</comment>
<dbReference type="AlphaFoldDB" id="A0A3B0U2T3"/>
<organism evidence="5">
    <name type="scientific">hydrothermal vent metagenome</name>
    <dbReference type="NCBI Taxonomy" id="652676"/>
    <lineage>
        <taxon>unclassified sequences</taxon>
        <taxon>metagenomes</taxon>
        <taxon>ecological metagenomes</taxon>
    </lineage>
</organism>
<proteinExistence type="inferred from homology"/>
<feature type="domain" description="Periplasmic binding protein" evidence="4">
    <location>
        <begin position="48"/>
        <end position="296"/>
    </location>
</feature>
<dbReference type="GO" id="GO:0030313">
    <property type="term" value="C:cell envelope"/>
    <property type="evidence" value="ECO:0007669"/>
    <property type="project" value="UniProtKB-SubCell"/>
</dbReference>
<evidence type="ECO:0000256" key="1">
    <source>
        <dbReference type="ARBA" id="ARBA00004196"/>
    </source>
</evidence>